<organism evidence="2 3">
    <name type="scientific">Cavenderia fasciculata</name>
    <name type="common">Slime mold</name>
    <name type="synonym">Dictyostelium fasciculatum</name>
    <dbReference type="NCBI Taxonomy" id="261658"/>
    <lineage>
        <taxon>Eukaryota</taxon>
        <taxon>Amoebozoa</taxon>
        <taxon>Evosea</taxon>
        <taxon>Eumycetozoa</taxon>
        <taxon>Dictyostelia</taxon>
        <taxon>Acytosteliales</taxon>
        <taxon>Cavenderiaceae</taxon>
        <taxon>Cavenderia</taxon>
    </lineage>
</organism>
<sequence>MNNNNNNDNNNNNNYGFPLFLLFSFYTFSVAIVRVGCLVHHRPSMFHVSLGFYTPKKIFDYFYPSGFLYKKIFNYFYPEGFPGSPPYILVVACYRKDGNTLNKCKDLSLF</sequence>
<evidence type="ECO:0000313" key="2">
    <source>
        <dbReference type="EMBL" id="EGG14128.1"/>
    </source>
</evidence>
<feature type="transmembrane region" description="Helical" evidence="1">
    <location>
        <begin position="15"/>
        <end position="37"/>
    </location>
</feature>
<keyword evidence="1" id="KW-0812">Transmembrane</keyword>
<gene>
    <name evidence="2" type="ORF">DFA_11892</name>
</gene>
<dbReference type="EMBL" id="GL883029">
    <property type="protein sequence ID" value="EGG14128.1"/>
    <property type="molecule type" value="Genomic_DNA"/>
</dbReference>
<keyword evidence="1" id="KW-0472">Membrane</keyword>
<dbReference type="KEGG" id="dfa:DFA_11892"/>
<evidence type="ECO:0000256" key="1">
    <source>
        <dbReference type="SAM" id="Phobius"/>
    </source>
</evidence>
<protein>
    <submittedName>
        <fullName evidence="2">Uncharacterized protein</fullName>
    </submittedName>
</protein>
<dbReference type="Proteomes" id="UP000007797">
    <property type="component" value="Unassembled WGS sequence"/>
</dbReference>
<evidence type="ECO:0000313" key="3">
    <source>
        <dbReference type="Proteomes" id="UP000007797"/>
    </source>
</evidence>
<dbReference type="GeneID" id="14866027"/>
<dbReference type="RefSeq" id="XP_004350836.1">
    <property type="nucleotide sequence ID" value="XM_004350785.1"/>
</dbReference>
<dbReference type="AlphaFoldDB" id="F4QEL7"/>
<keyword evidence="1" id="KW-1133">Transmembrane helix</keyword>
<proteinExistence type="predicted"/>
<accession>F4QEL7</accession>
<reference evidence="3" key="1">
    <citation type="journal article" date="2011" name="Genome Res.">
        <title>Phylogeny-wide analysis of social amoeba genomes highlights ancient origins for complex intercellular communication.</title>
        <authorList>
            <person name="Heidel A.J."/>
            <person name="Lawal H.M."/>
            <person name="Felder M."/>
            <person name="Schilde C."/>
            <person name="Helps N.R."/>
            <person name="Tunggal B."/>
            <person name="Rivero F."/>
            <person name="John U."/>
            <person name="Schleicher M."/>
            <person name="Eichinger L."/>
            <person name="Platzer M."/>
            <person name="Noegel A.A."/>
            <person name="Schaap P."/>
            <person name="Gloeckner G."/>
        </authorList>
    </citation>
    <scope>NUCLEOTIDE SEQUENCE [LARGE SCALE GENOMIC DNA]</scope>
    <source>
        <strain evidence="3">SH3</strain>
    </source>
</reference>
<keyword evidence="3" id="KW-1185">Reference proteome</keyword>
<name>F4QEL7_CACFS</name>